<sequence>DPGAPDEASSKGVVSLSYGERGLSLATGQYTVKAYNRYLRGLIISGKAKPSFVVSHEIRIEDDAMAYGTFDKRIDGYAKAFIHPDAGF</sequence>
<dbReference type="Gene3D" id="3.90.180.10">
    <property type="entry name" value="Medium-chain alcohol dehydrogenases, catalytic domain"/>
    <property type="match status" value="1"/>
</dbReference>
<dbReference type="OrthoDB" id="3941538at2759"/>
<dbReference type="EMBL" id="JAADYS010000559">
    <property type="protein sequence ID" value="KAF4468804.1"/>
    <property type="molecule type" value="Genomic_DNA"/>
</dbReference>
<protein>
    <submittedName>
        <fullName evidence="1">Uncharacterized protein</fullName>
    </submittedName>
</protein>
<evidence type="ECO:0000313" key="1">
    <source>
        <dbReference type="EMBL" id="KAF4468804.1"/>
    </source>
</evidence>
<name>A0A8H4LJW7_9HYPO</name>
<feature type="non-terminal residue" evidence="1">
    <location>
        <position position="88"/>
    </location>
</feature>
<reference evidence="1 2" key="1">
    <citation type="submission" date="2020-01" db="EMBL/GenBank/DDBJ databases">
        <title>Identification and distribution of gene clusters putatively required for synthesis of sphingolipid metabolism inhibitors in phylogenetically diverse species of the filamentous fungus Fusarium.</title>
        <authorList>
            <person name="Kim H.-S."/>
            <person name="Busman M."/>
            <person name="Brown D.W."/>
            <person name="Divon H."/>
            <person name="Uhlig S."/>
            <person name="Proctor R.H."/>
        </authorList>
    </citation>
    <scope>NUCLEOTIDE SEQUENCE [LARGE SCALE GENOMIC DNA]</scope>
    <source>
        <strain evidence="1 2">NRRL 20459</strain>
    </source>
</reference>
<keyword evidence="2" id="KW-1185">Reference proteome</keyword>
<accession>A0A8H4LJW7</accession>
<feature type="non-terminal residue" evidence="1">
    <location>
        <position position="1"/>
    </location>
</feature>
<gene>
    <name evidence="1" type="ORF">FALBO_4301</name>
</gene>
<evidence type="ECO:0000313" key="2">
    <source>
        <dbReference type="Proteomes" id="UP000554235"/>
    </source>
</evidence>
<dbReference type="AlphaFoldDB" id="A0A8H4LJW7"/>
<organism evidence="1 2">
    <name type="scientific">Fusarium albosuccineum</name>
    <dbReference type="NCBI Taxonomy" id="1237068"/>
    <lineage>
        <taxon>Eukaryota</taxon>
        <taxon>Fungi</taxon>
        <taxon>Dikarya</taxon>
        <taxon>Ascomycota</taxon>
        <taxon>Pezizomycotina</taxon>
        <taxon>Sordariomycetes</taxon>
        <taxon>Hypocreomycetidae</taxon>
        <taxon>Hypocreales</taxon>
        <taxon>Nectriaceae</taxon>
        <taxon>Fusarium</taxon>
        <taxon>Fusarium decemcellulare species complex</taxon>
    </lineage>
</organism>
<proteinExistence type="predicted"/>
<dbReference type="Gene3D" id="3.40.50.720">
    <property type="entry name" value="NAD(P)-binding Rossmann-like Domain"/>
    <property type="match status" value="1"/>
</dbReference>
<dbReference type="Proteomes" id="UP000554235">
    <property type="component" value="Unassembled WGS sequence"/>
</dbReference>
<comment type="caution">
    <text evidence="1">The sequence shown here is derived from an EMBL/GenBank/DDBJ whole genome shotgun (WGS) entry which is preliminary data.</text>
</comment>